<accession>A0A9Q1J4K4</accession>
<name>A0A9Q1J4K4_SYNKA</name>
<dbReference type="Proteomes" id="UP001152622">
    <property type="component" value="Chromosome 3"/>
</dbReference>
<organism evidence="2 3">
    <name type="scientific">Synaphobranchus kaupii</name>
    <name type="common">Kaup's arrowtooth eel</name>
    <dbReference type="NCBI Taxonomy" id="118154"/>
    <lineage>
        <taxon>Eukaryota</taxon>
        <taxon>Metazoa</taxon>
        <taxon>Chordata</taxon>
        <taxon>Craniata</taxon>
        <taxon>Vertebrata</taxon>
        <taxon>Euteleostomi</taxon>
        <taxon>Actinopterygii</taxon>
        <taxon>Neopterygii</taxon>
        <taxon>Teleostei</taxon>
        <taxon>Anguilliformes</taxon>
        <taxon>Synaphobranchidae</taxon>
        <taxon>Synaphobranchus</taxon>
    </lineage>
</organism>
<dbReference type="OrthoDB" id="10523407at2759"/>
<sequence length="141" mass="15750">MGTSLTNPAVLLDQSSSITLNTDQLFTPCLHNWPILQPLCPRRSHISDTDQTCWHIEEGLVRHLTWRDLYQEGSCSTTARGQLPIAPRGHRSQIGKEKGFRSEKKRHIPAGPLGYTAHRLLLPLSTQQHIITAGDGEQGPR</sequence>
<proteinExistence type="predicted"/>
<evidence type="ECO:0000313" key="2">
    <source>
        <dbReference type="EMBL" id="KAJ8368177.1"/>
    </source>
</evidence>
<gene>
    <name evidence="2" type="ORF">SKAU_G00082050</name>
</gene>
<keyword evidence="3" id="KW-1185">Reference proteome</keyword>
<evidence type="ECO:0000256" key="1">
    <source>
        <dbReference type="SAM" id="MobiDB-lite"/>
    </source>
</evidence>
<dbReference type="AlphaFoldDB" id="A0A9Q1J4K4"/>
<feature type="region of interest" description="Disordered" evidence="1">
    <location>
        <begin position="80"/>
        <end position="108"/>
    </location>
</feature>
<evidence type="ECO:0000313" key="3">
    <source>
        <dbReference type="Proteomes" id="UP001152622"/>
    </source>
</evidence>
<dbReference type="EMBL" id="JAINUF010000003">
    <property type="protein sequence ID" value="KAJ8368177.1"/>
    <property type="molecule type" value="Genomic_DNA"/>
</dbReference>
<comment type="caution">
    <text evidence="2">The sequence shown here is derived from an EMBL/GenBank/DDBJ whole genome shotgun (WGS) entry which is preliminary data.</text>
</comment>
<protein>
    <submittedName>
        <fullName evidence="2">Uncharacterized protein</fullName>
    </submittedName>
</protein>
<reference evidence="2" key="1">
    <citation type="journal article" date="2023" name="Science">
        <title>Genome structures resolve the early diversification of teleost fishes.</title>
        <authorList>
            <person name="Parey E."/>
            <person name="Louis A."/>
            <person name="Montfort J."/>
            <person name="Bouchez O."/>
            <person name="Roques C."/>
            <person name="Iampietro C."/>
            <person name="Lluch J."/>
            <person name="Castinel A."/>
            <person name="Donnadieu C."/>
            <person name="Desvignes T."/>
            <person name="Floi Bucao C."/>
            <person name="Jouanno E."/>
            <person name="Wen M."/>
            <person name="Mejri S."/>
            <person name="Dirks R."/>
            <person name="Jansen H."/>
            <person name="Henkel C."/>
            <person name="Chen W.J."/>
            <person name="Zahm M."/>
            <person name="Cabau C."/>
            <person name="Klopp C."/>
            <person name="Thompson A.W."/>
            <person name="Robinson-Rechavi M."/>
            <person name="Braasch I."/>
            <person name="Lecointre G."/>
            <person name="Bobe J."/>
            <person name="Postlethwait J.H."/>
            <person name="Berthelot C."/>
            <person name="Roest Crollius H."/>
            <person name="Guiguen Y."/>
        </authorList>
    </citation>
    <scope>NUCLEOTIDE SEQUENCE</scope>
    <source>
        <strain evidence="2">WJC10195</strain>
    </source>
</reference>